<dbReference type="InterPro" id="IPR035994">
    <property type="entry name" value="Nucleoside_phosphorylase_sf"/>
</dbReference>
<name>A0A1Z4LQG3_9CYAN</name>
<organism evidence="3 4">
    <name type="scientific">Calothrix parasitica NIES-267</name>
    <dbReference type="NCBI Taxonomy" id="1973488"/>
    <lineage>
        <taxon>Bacteria</taxon>
        <taxon>Bacillati</taxon>
        <taxon>Cyanobacteriota</taxon>
        <taxon>Cyanophyceae</taxon>
        <taxon>Nostocales</taxon>
        <taxon>Calotrichaceae</taxon>
        <taxon>Calothrix</taxon>
    </lineage>
</organism>
<dbReference type="EMBL" id="AP018227">
    <property type="protein sequence ID" value="BAY83492.1"/>
    <property type="molecule type" value="Genomic_DNA"/>
</dbReference>
<protein>
    <submittedName>
        <fullName evidence="3">Uncharacterized protein</fullName>
    </submittedName>
</protein>
<feature type="domain" description="Nucleoside phosphorylase" evidence="1">
    <location>
        <begin position="315"/>
        <end position="564"/>
    </location>
</feature>
<dbReference type="GO" id="GO:0005829">
    <property type="term" value="C:cytosol"/>
    <property type="evidence" value="ECO:0007669"/>
    <property type="project" value="TreeGrafter"/>
</dbReference>
<evidence type="ECO:0000259" key="2">
    <source>
        <dbReference type="Pfam" id="PF20690"/>
    </source>
</evidence>
<keyword evidence="4" id="KW-1185">Reference proteome</keyword>
<dbReference type="PANTHER" id="PTHR46832:SF1">
    <property type="entry name" value="5'-METHYLTHIOADENOSINE_S-ADENOSYLHOMOCYSTEINE NUCLEOSIDASE"/>
    <property type="match status" value="1"/>
</dbReference>
<dbReference type="SUPFAM" id="SSF53167">
    <property type="entry name" value="Purine and uridine phosphorylases"/>
    <property type="match status" value="1"/>
</dbReference>
<evidence type="ECO:0000259" key="1">
    <source>
        <dbReference type="Pfam" id="PF01048"/>
    </source>
</evidence>
<gene>
    <name evidence="3" type="ORF">NIES267_29810</name>
</gene>
<evidence type="ECO:0000313" key="3">
    <source>
        <dbReference type="EMBL" id="BAY83492.1"/>
    </source>
</evidence>
<dbReference type="GO" id="GO:0008782">
    <property type="term" value="F:adenosylhomocysteine nucleosidase activity"/>
    <property type="evidence" value="ECO:0007669"/>
    <property type="project" value="TreeGrafter"/>
</dbReference>
<evidence type="ECO:0000313" key="4">
    <source>
        <dbReference type="Proteomes" id="UP000218418"/>
    </source>
</evidence>
<feature type="domain" description="Bacterial Death-like" evidence="2">
    <location>
        <begin position="616"/>
        <end position="687"/>
    </location>
</feature>
<dbReference type="Gene3D" id="3.40.50.1580">
    <property type="entry name" value="Nucleoside phosphorylase domain"/>
    <property type="match status" value="1"/>
</dbReference>
<dbReference type="GO" id="GO:0009116">
    <property type="term" value="P:nucleoside metabolic process"/>
    <property type="evidence" value="ECO:0007669"/>
    <property type="project" value="InterPro"/>
</dbReference>
<dbReference type="Pfam" id="PF20690">
    <property type="entry name" value="bDLD3"/>
    <property type="match status" value="1"/>
</dbReference>
<dbReference type="InterPro" id="IPR011029">
    <property type="entry name" value="DEATH-like_dom_sf"/>
</dbReference>
<dbReference type="GO" id="GO:0008930">
    <property type="term" value="F:methylthioadenosine nucleosidase activity"/>
    <property type="evidence" value="ECO:0007669"/>
    <property type="project" value="TreeGrafter"/>
</dbReference>
<dbReference type="AlphaFoldDB" id="A0A1Z4LQG3"/>
<dbReference type="Gene3D" id="1.10.533.10">
    <property type="entry name" value="Death Domain, Fas"/>
    <property type="match status" value="1"/>
</dbReference>
<dbReference type="OrthoDB" id="507052at2"/>
<dbReference type="InterPro" id="IPR048915">
    <property type="entry name" value="bDLD3"/>
</dbReference>
<accession>A0A1Z4LQG3</accession>
<sequence>MKPEKIKEFLDRIEKIKSIMIDIATNQSNVWDEEEYYQEIYQEIDITIDFLNEDNLNVNNVNTFETLKKWHDFYDDNGLNTQARKKYVYELYSDIIYKVENYLYDLNLKLNNNSFNFDISQVDKFLKNLEAIKNIMIDVATKKSKVEDDNEIYIKIWQEVALQIRQLRIIDIPIANPSSFRELPHWQAHYSCELENYEYRREYVNNLYSSIINPIRKAIKRYNSTDASVEDFLEYLKRYLAQADSNQSSAPIYNFRQERPQSLDIKNIKASSHQDAIKELEPIDNNHSIESNAIYSAIATVSDSQNQLIENKTDVVIITALSKERDAILKYLESPQIIKSSGRTFHKASIRTSKSEITYQVIILCLHGMGSDRAGNATQRAITEFNPSQIILAGIAGGVPKENSRYLGDIIVGEQIINYGLNKQVRIEQDNPQTQRRYEVYRPARIMLEAAKNLPLQNWIFSIKAQRPDGTTGRINPDVHFGAIASGNTVIADQNLRDELKSDWSQLVGIEMEAAGAALAAYESDFMPGILLVKGMCDWADGSKNDDWQEYAAETAASFVIGLLRTAPFKSKLKVDLHSNYVSSEETLSESNSKSENSIHENRITTITTVPIHYSGKLKITICNRLVRDWEDLADYFDIKLHERETFEKGKEARRVWEWLEQRNRLHELEDALIAIGREDLAEEFKK</sequence>
<reference evidence="3 4" key="1">
    <citation type="submission" date="2017-06" db="EMBL/GenBank/DDBJ databases">
        <title>Genome sequencing of cyanobaciteial culture collection at National Institute for Environmental Studies (NIES).</title>
        <authorList>
            <person name="Hirose Y."/>
            <person name="Shimura Y."/>
            <person name="Fujisawa T."/>
            <person name="Nakamura Y."/>
            <person name="Kawachi M."/>
        </authorList>
    </citation>
    <scope>NUCLEOTIDE SEQUENCE [LARGE SCALE GENOMIC DNA]</scope>
    <source>
        <strain evidence="3 4">NIES-267</strain>
    </source>
</reference>
<dbReference type="Proteomes" id="UP000218418">
    <property type="component" value="Chromosome"/>
</dbReference>
<dbReference type="Pfam" id="PF01048">
    <property type="entry name" value="PNP_UDP_1"/>
    <property type="match status" value="1"/>
</dbReference>
<dbReference type="InterPro" id="IPR000845">
    <property type="entry name" value="Nucleoside_phosphorylase_d"/>
</dbReference>
<proteinExistence type="predicted"/>
<dbReference type="PANTHER" id="PTHR46832">
    <property type="entry name" value="5'-METHYLTHIOADENOSINE/S-ADENOSYLHOMOCYSTEINE NUCLEOSIDASE"/>
    <property type="match status" value="1"/>
</dbReference>
<dbReference type="CDD" id="cd09008">
    <property type="entry name" value="MTAN"/>
    <property type="match status" value="1"/>
</dbReference>
<dbReference type="GO" id="GO:0019284">
    <property type="term" value="P:L-methionine salvage from S-adenosylmethionine"/>
    <property type="evidence" value="ECO:0007669"/>
    <property type="project" value="TreeGrafter"/>
</dbReference>